<comment type="caution">
    <text evidence="8">The sequence shown here is derived from an EMBL/GenBank/DDBJ whole genome shotgun (WGS) entry which is preliminary data.</text>
</comment>
<evidence type="ECO:0000256" key="4">
    <source>
        <dbReference type="ARBA" id="ARBA00047590"/>
    </source>
</evidence>
<evidence type="ECO:0000256" key="7">
    <source>
        <dbReference type="RuleBase" id="RU363068"/>
    </source>
</evidence>
<feature type="active site" description="Charge relay system" evidence="6">
    <location>
        <position position="260"/>
    </location>
</feature>
<evidence type="ECO:0000313" key="8">
    <source>
        <dbReference type="EMBL" id="PZA17228.1"/>
    </source>
</evidence>
<dbReference type="SUPFAM" id="SSF53474">
    <property type="entry name" value="alpha/beta-Hydrolases"/>
    <property type="match status" value="1"/>
</dbReference>
<evidence type="ECO:0000256" key="3">
    <source>
        <dbReference type="ARBA" id="ARBA00022801"/>
    </source>
</evidence>
<dbReference type="AlphaFoldDB" id="A0A323VAD6"/>
<dbReference type="NCBIfam" id="TIGR02821">
    <property type="entry name" value="fghA_ester_D"/>
    <property type="match status" value="1"/>
</dbReference>
<comment type="catalytic activity">
    <reaction evidence="4 7">
        <text>S-formylglutathione + H2O = formate + glutathione + H(+)</text>
        <dbReference type="Rhea" id="RHEA:14961"/>
        <dbReference type="ChEBI" id="CHEBI:15377"/>
        <dbReference type="ChEBI" id="CHEBI:15378"/>
        <dbReference type="ChEBI" id="CHEBI:15740"/>
        <dbReference type="ChEBI" id="CHEBI:57688"/>
        <dbReference type="ChEBI" id="CHEBI:57925"/>
        <dbReference type="EC" id="3.1.2.12"/>
    </reaction>
</comment>
<dbReference type="OrthoDB" id="9782200at2"/>
<organism evidence="8 9">
    <name type="scientific">Parazoarcus communis SWub3 = DSM 12120</name>
    <dbReference type="NCBI Taxonomy" id="1121029"/>
    <lineage>
        <taxon>Bacteria</taxon>
        <taxon>Pseudomonadati</taxon>
        <taxon>Pseudomonadota</taxon>
        <taxon>Betaproteobacteria</taxon>
        <taxon>Rhodocyclales</taxon>
        <taxon>Zoogloeaceae</taxon>
        <taxon>Parazoarcus</taxon>
    </lineage>
</organism>
<comment type="function">
    <text evidence="7">Serine hydrolase involved in the detoxification of formaldehyde.</text>
</comment>
<dbReference type="InterPro" id="IPR000801">
    <property type="entry name" value="Esterase-like"/>
</dbReference>
<dbReference type="PANTHER" id="PTHR10061">
    <property type="entry name" value="S-FORMYLGLUTATHIONE HYDROLASE"/>
    <property type="match status" value="1"/>
</dbReference>
<dbReference type="Pfam" id="PF00756">
    <property type="entry name" value="Esterase"/>
    <property type="match status" value="1"/>
</dbReference>
<dbReference type="GO" id="GO:0005829">
    <property type="term" value="C:cytosol"/>
    <property type="evidence" value="ECO:0007669"/>
    <property type="project" value="TreeGrafter"/>
</dbReference>
<gene>
    <name evidence="8" type="primary">fghA</name>
    <name evidence="8" type="ORF">DNK49_08355</name>
</gene>
<evidence type="ECO:0000256" key="6">
    <source>
        <dbReference type="PIRSR" id="PIRSR614186-1"/>
    </source>
</evidence>
<dbReference type="FunFam" id="3.40.50.1820:FF:000002">
    <property type="entry name" value="S-formylglutathione hydrolase"/>
    <property type="match status" value="1"/>
</dbReference>
<feature type="active site" description="Charge relay system" evidence="6">
    <location>
        <position position="227"/>
    </location>
</feature>
<dbReference type="InterPro" id="IPR014186">
    <property type="entry name" value="S-formylglutathione_hydrol"/>
</dbReference>
<keyword evidence="3 7" id="KW-0378">Hydrolase</keyword>
<evidence type="ECO:0000256" key="2">
    <source>
        <dbReference type="ARBA" id="ARBA00022487"/>
    </source>
</evidence>
<dbReference type="Gene3D" id="3.40.50.1820">
    <property type="entry name" value="alpha/beta hydrolase"/>
    <property type="match status" value="1"/>
</dbReference>
<dbReference type="EMBL" id="QKOE01000004">
    <property type="protein sequence ID" value="PZA17228.1"/>
    <property type="molecule type" value="Genomic_DNA"/>
</dbReference>
<evidence type="ECO:0000256" key="5">
    <source>
        <dbReference type="NCBIfam" id="TIGR02821"/>
    </source>
</evidence>
<dbReference type="InterPro" id="IPR029058">
    <property type="entry name" value="AB_hydrolase_fold"/>
</dbReference>
<proteinExistence type="inferred from homology"/>
<dbReference type="PANTHER" id="PTHR10061:SF1">
    <property type="entry name" value="S-FORMYLGLUTATHIONE HYDROLASE YEIG"/>
    <property type="match status" value="1"/>
</dbReference>
<reference evidence="8 9" key="1">
    <citation type="submission" date="2018-06" db="EMBL/GenBank/DDBJ databases">
        <title>Azoarcus communis strain SWub3 genome.</title>
        <authorList>
            <person name="Zorraquino Salvo V."/>
            <person name="Toubiana D."/>
            <person name="Blumwald E."/>
        </authorList>
    </citation>
    <scope>NUCLEOTIDE SEQUENCE [LARGE SCALE GENOMIC DNA]</scope>
    <source>
        <strain evidence="8 9">SWub3</strain>
    </source>
</reference>
<dbReference type="RefSeq" id="WP_110523872.1">
    <property type="nucleotide sequence ID" value="NZ_QKOE01000004.1"/>
</dbReference>
<dbReference type="EC" id="3.1.2.12" evidence="5 7"/>
<dbReference type="GO" id="GO:0018738">
    <property type="term" value="F:S-formylglutathione hydrolase activity"/>
    <property type="evidence" value="ECO:0007669"/>
    <property type="project" value="UniProtKB-UniRule"/>
</dbReference>
<name>A0A323VAD6_9RHOO</name>
<evidence type="ECO:0000256" key="1">
    <source>
        <dbReference type="ARBA" id="ARBA00005622"/>
    </source>
</evidence>
<dbReference type="GO" id="GO:0046294">
    <property type="term" value="P:formaldehyde catabolic process"/>
    <property type="evidence" value="ECO:0007669"/>
    <property type="project" value="InterPro"/>
</dbReference>
<keyword evidence="9" id="KW-1185">Reference proteome</keyword>
<comment type="similarity">
    <text evidence="1 7">Belongs to the esterase D family.</text>
</comment>
<feature type="active site" description="Charge relay system" evidence="6">
    <location>
        <position position="151"/>
    </location>
</feature>
<dbReference type="GO" id="GO:0052689">
    <property type="term" value="F:carboxylic ester hydrolase activity"/>
    <property type="evidence" value="ECO:0007669"/>
    <property type="project" value="UniProtKB-KW"/>
</dbReference>
<accession>A0A323VAD6</accession>
<protein>
    <recommendedName>
        <fullName evidence="5 7">S-formylglutathione hydrolase</fullName>
        <ecNumber evidence="5 7">3.1.2.12</ecNumber>
    </recommendedName>
</protein>
<keyword evidence="2 7" id="KW-0719">Serine esterase</keyword>
<evidence type="ECO:0000313" key="9">
    <source>
        <dbReference type="Proteomes" id="UP000248259"/>
    </source>
</evidence>
<dbReference type="Proteomes" id="UP000248259">
    <property type="component" value="Unassembled WGS sequence"/>
</dbReference>
<sequence length="282" mass="31227">MSVHLEQISSNRCHGGWLTRYRHRSATLDCDMVFAVYLPPQAETRTVPALYWLSGLTCTDENFMQKAGAQRLAAELGIALVAPDTSPRGEDVPGDPEGAWDFGHGAGFYLNATLPPYSRHYRMHDYVVHELPALLEAQLPLNNRRSISGHSMGGHGALVCALRNPGRYRAVSAFAPISHPMDCPWGQKAFSRYLGEDESCWAAWDATRLISEASERLPLLVDQGEADSFLKAQLKPEALQIACTAAGHPLNLRMQAGYDHSYYFIASFIDDHLRHHAAALLD</sequence>